<reference evidence="1 2" key="1">
    <citation type="submission" date="2019-03" db="EMBL/GenBank/DDBJ databases">
        <title>Genomic Encyclopedia of Type Strains, Phase IV (KMG-IV): sequencing the most valuable type-strain genomes for metagenomic binning, comparative biology and taxonomic classification.</title>
        <authorList>
            <person name="Goeker M."/>
        </authorList>
    </citation>
    <scope>NUCLEOTIDE SEQUENCE [LARGE SCALE GENOMIC DNA]</scope>
    <source>
        <strain evidence="1 2">DSM 17974</strain>
    </source>
</reference>
<protein>
    <submittedName>
        <fullName evidence="1">Uncharacterized protein</fullName>
    </submittedName>
</protein>
<proteinExistence type="predicted"/>
<comment type="caution">
    <text evidence="1">The sequence shown here is derived from an EMBL/GenBank/DDBJ whole genome shotgun (WGS) entry which is preliminary data.</text>
</comment>
<keyword evidence="2" id="KW-1185">Reference proteome</keyword>
<organism evidence="1 2">
    <name type="scientific">Alicyclobacillus sacchari</name>
    <dbReference type="NCBI Taxonomy" id="392010"/>
    <lineage>
        <taxon>Bacteria</taxon>
        <taxon>Bacillati</taxon>
        <taxon>Bacillota</taxon>
        <taxon>Bacilli</taxon>
        <taxon>Bacillales</taxon>
        <taxon>Alicyclobacillaceae</taxon>
        <taxon>Alicyclobacillus</taxon>
    </lineage>
</organism>
<dbReference type="EMBL" id="SORF01000013">
    <property type="protein sequence ID" value="TDY42835.1"/>
    <property type="molecule type" value="Genomic_DNA"/>
</dbReference>
<sequence>MARRRRAKPWLRWLILIALFWTAIRLMGPLAADVVERPHSAQRTLLSEDAVSALQLSATGWTWNGRPVYRVENLSNHVLSHVTITSWQGDLLPILAISGDSPRTVPKYPLTNPPYKLPPGYSAWFVGEDEGRPRYVVSWLAIGGKEAYEVVSARLVSPA</sequence>
<accession>A0A4R8LIZ7</accession>
<gene>
    <name evidence="1" type="ORF">C7445_11369</name>
</gene>
<evidence type="ECO:0000313" key="1">
    <source>
        <dbReference type="EMBL" id="TDY42835.1"/>
    </source>
</evidence>
<evidence type="ECO:0000313" key="2">
    <source>
        <dbReference type="Proteomes" id="UP000294581"/>
    </source>
</evidence>
<dbReference type="RefSeq" id="WP_243835165.1">
    <property type="nucleotide sequence ID" value="NZ_BSUS01000001.1"/>
</dbReference>
<dbReference type="AlphaFoldDB" id="A0A4R8LIZ7"/>
<dbReference type="Proteomes" id="UP000294581">
    <property type="component" value="Unassembled WGS sequence"/>
</dbReference>
<name>A0A4R8LIZ7_9BACL</name>